<evidence type="ECO:0000313" key="3">
    <source>
        <dbReference type="Proteomes" id="UP000054270"/>
    </source>
</evidence>
<feature type="region of interest" description="Disordered" evidence="1">
    <location>
        <begin position="229"/>
        <end position="254"/>
    </location>
</feature>
<evidence type="ECO:0000313" key="2">
    <source>
        <dbReference type="EMBL" id="KJA22588.1"/>
    </source>
</evidence>
<gene>
    <name evidence="2" type="ORF">HYPSUDRAFT_40981</name>
</gene>
<dbReference type="OrthoDB" id="2349883at2759"/>
<proteinExistence type="predicted"/>
<keyword evidence="3" id="KW-1185">Reference proteome</keyword>
<dbReference type="EMBL" id="KN817549">
    <property type="protein sequence ID" value="KJA22588.1"/>
    <property type="molecule type" value="Genomic_DNA"/>
</dbReference>
<protein>
    <submittedName>
        <fullName evidence="2">Uncharacterized protein</fullName>
    </submittedName>
</protein>
<dbReference type="AlphaFoldDB" id="A0A0D2MG44"/>
<name>A0A0D2MG44_HYPSF</name>
<sequence>MFSTFQDHILAKHAYPSPLAECLNPYGLEAKCLPFTISPFALIDMCLACPNAKSKAMSDGEIIIPSTLKFDIFAAFPVMIPLYAAEYTIPAIDGEPEHTYSLYVHASGSTARLAGVLPLPRGLKLPRYSNPENPGYIDIDEYPMHDFVELVSSLPALRTDDDVCIRSLTEEEYHPLDRYITVSKTHNRMFDVDTQSWPRAAIRDFEAKKLEDRRRADEYLPSWWSESKYSCSTTRKKREPAKKEKPLRSRSSPI</sequence>
<dbReference type="Proteomes" id="UP000054270">
    <property type="component" value="Unassembled WGS sequence"/>
</dbReference>
<reference evidence="3" key="1">
    <citation type="submission" date="2014-04" db="EMBL/GenBank/DDBJ databases">
        <title>Evolutionary Origins and Diversification of the Mycorrhizal Mutualists.</title>
        <authorList>
            <consortium name="DOE Joint Genome Institute"/>
            <consortium name="Mycorrhizal Genomics Consortium"/>
            <person name="Kohler A."/>
            <person name="Kuo A."/>
            <person name="Nagy L.G."/>
            <person name="Floudas D."/>
            <person name="Copeland A."/>
            <person name="Barry K.W."/>
            <person name="Cichocki N."/>
            <person name="Veneault-Fourrey C."/>
            <person name="LaButti K."/>
            <person name="Lindquist E.A."/>
            <person name="Lipzen A."/>
            <person name="Lundell T."/>
            <person name="Morin E."/>
            <person name="Murat C."/>
            <person name="Riley R."/>
            <person name="Ohm R."/>
            <person name="Sun H."/>
            <person name="Tunlid A."/>
            <person name="Henrissat B."/>
            <person name="Grigoriev I.V."/>
            <person name="Hibbett D.S."/>
            <person name="Martin F."/>
        </authorList>
    </citation>
    <scope>NUCLEOTIDE SEQUENCE [LARGE SCALE GENOMIC DNA]</scope>
    <source>
        <strain evidence="3">FD-334 SS-4</strain>
    </source>
</reference>
<accession>A0A0D2MG44</accession>
<evidence type="ECO:0000256" key="1">
    <source>
        <dbReference type="SAM" id="MobiDB-lite"/>
    </source>
</evidence>
<organism evidence="2 3">
    <name type="scientific">Hypholoma sublateritium (strain FD-334 SS-4)</name>
    <dbReference type="NCBI Taxonomy" id="945553"/>
    <lineage>
        <taxon>Eukaryota</taxon>
        <taxon>Fungi</taxon>
        <taxon>Dikarya</taxon>
        <taxon>Basidiomycota</taxon>
        <taxon>Agaricomycotina</taxon>
        <taxon>Agaricomycetes</taxon>
        <taxon>Agaricomycetidae</taxon>
        <taxon>Agaricales</taxon>
        <taxon>Agaricineae</taxon>
        <taxon>Strophariaceae</taxon>
        <taxon>Hypholoma</taxon>
    </lineage>
</organism>